<evidence type="ECO:0000256" key="6">
    <source>
        <dbReference type="ARBA" id="ARBA00022553"/>
    </source>
</evidence>
<dbReference type="GO" id="GO:0005737">
    <property type="term" value="C:cytoplasm"/>
    <property type="evidence" value="ECO:0007669"/>
    <property type="project" value="UniProtKB-ARBA"/>
</dbReference>
<reference evidence="20 21" key="1">
    <citation type="journal article" date="2024" name="Ann. Entomol. Soc. Am.">
        <title>Genomic analyses of the southern and eastern yellowjacket wasps (Hymenoptera: Vespidae) reveal evolutionary signatures of social life.</title>
        <authorList>
            <person name="Catto M.A."/>
            <person name="Caine P.B."/>
            <person name="Orr S.E."/>
            <person name="Hunt B.G."/>
            <person name="Goodisman M.A.D."/>
        </authorList>
    </citation>
    <scope>NUCLEOTIDE SEQUENCE [LARGE SCALE GENOMIC DNA]</scope>
    <source>
        <strain evidence="20">233</strain>
        <tissue evidence="20">Head and thorax</tissue>
    </source>
</reference>
<dbReference type="FunFam" id="1.10.287.4070:FF:000003">
    <property type="entry name" value="U4/U6 small nuclear ribonucleoprotein PRP31"/>
    <property type="match status" value="1"/>
</dbReference>
<dbReference type="InterPro" id="IPR042239">
    <property type="entry name" value="Nop_C"/>
</dbReference>
<evidence type="ECO:0000256" key="15">
    <source>
        <dbReference type="ARBA" id="ARBA00025180"/>
    </source>
</evidence>
<dbReference type="Gene3D" id="6.20.250.60">
    <property type="match status" value="1"/>
</dbReference>
<dbReference type="Gene3D" id="1.10.287.4070">
    <property type="match status" value="1"/>
</dbReference>
<dbReference type="InterPro" id="IPR006828">
    <property type="entry name" value="ASC_dom"/>
</dbReference>
<dbReference type="FunFam" id="1.10.246.90:FF:000002">
    <property type="entry name" value="U4/U6 small nuclear ribonucleoprotein Prp31"/>
    <property type="match status" value="1"/>
</dbReference>
<feature type="compositionally biased region" description="Polar residues" evidence="18">
    <location>
        <begin position="568"/>
        <end position="577"/>
    </location>
</feature>
<evidence type="ECO:0000256" key="9">
    <source>
        <dbReference type="ARBA" id="ARBA00022832"/>
    </source>
</evidence>
<comment type="function">
    <text evidence="17">Involved in pre-mRNA splicing as component of the spliceosome. Required for the assembly of the U4/U5/U6 tri-snRNP complex, one of the building blocks of the spliceosome.</text>
</comment>
<dbReference type="InterPro" id="IPR036070">
    <property type="entry name" value="Nop_dom_sf"/>
</dbReference>
<dbReference type="Pfam" id="PF16561">
    <property type="entry name" value="AMPK1_CBM"/>
    <property type="match status" value="1"/>
</dbReference>
<evidence type="ECO:0000256" key="14">
    <source>
        <dbReference type="ARBA" id="ARBA00023274"/>
    </source>
</evidence>
<dbReference type="Proteomes" id="UP001607302">
    <property type="component" value="Unassembled WGS sequence"/>
</dbReference>
<dbReference type="SUPFAM" id="SSF89124">
    <property type="entry name" value="Nop domain"/>
    <property type="match status" value="1"/>
</dbReference>
<keyword evidence="14" id="KW-0687">Ribonucleoprotein</keyword>
<keyword evidence="10" id="KW-0694">RNA-binding</keyword>
<feature type="region of interest" description="Disordered" evidence="18">
    <location>
        <begin position="1"/>
        <end position="32"/>
    </location>
</feature>
<dbReference type="InterPro" id="IPR019175">
    <property type="entry name" value="Prp31_C"/>
</dbReference>
<keyword evidence="11" id="KW-0443">Lipid metabolism</keyword>
<keyword evidence="5" id="KW-0444">Lipid biosynthesis</keyword>
<evidence type="ECO:0000256" key="3">
    <source>
        <dbReference type="ARBA" id="ARBA00010926"/>
    </source>
</evidence>
<evidence type="ECO:0000256" key="11">
    <source>
        <dbReference type="ARBA" id="ARBA00023098"/>
    </source>
</evidence>
<dbReference type="InterPro" id="IPR014756">
    <property type="entry name" value="Ig_E-set"/>
</dbReference>
<feature type="compositionally biased region" description="Polar residues" evidence="18">
    <location>
        <begin position="495"/>
        <end position="505"/>
    </location>
</feature>
<comment type="subcellular location">
    <subcellularLocation>
        <location evidence="1">Nucleus</location>
    </subcellularLocation>
</comment>
<evidence type="ECO:0000256" key="10">
    <source>
        <dbReference type="ARBA" id="ARBA00022884"/>
    </source>
</evidence>
<comment type="function">
    <text evidence="15">Non-catalytic subunit of AMP-activated protein kinase (AMPK), an energy sensor protein kinase that plays a key role in regulating cellular energy metabolism. In response to reduction of intracellular ATP levels, AMPK activates energy-producing pathways and inhibits energy-consuming processes: inhibits protein, carbohydrate and lipid biosynthesis, as well as cell growth and proliferation. AMPK acts via direct phosphorylation of metabolic enzymes, and by longer-term effects via phosphorylation of transcription regulators. Also acts as a regulator of cellular polarity by remodeling the actin cytoskeleton; probably by indirectly activating myosin. Beta non-catalytic subunit acts as a scaffold on which the AMPK complex assembles, via its C-terminus that bridges alpha (PRKAA1 or PRKAA2) and gamma subunits (PRKAG1, PRKAG2 or PRKAG3).</text>
</comment>
<dbReference type="AlphaFoldDB" id="A0ABD1ZVQ6"/>
<evidence type="ECO:0000256" key="7">
    <source>
        <dbReference type="ARBA" id="ARBA00022664"/>
    </source>
</evidence>
<keyword evidence="13" id="KW-0539">Nucleus</keyword>
<evidence type="ECO:0000313" key="20">
    <source>
        <dbReference type="EMBL" id="KAL2711625.1"/>
    </source>
</evidence>
<dbReference type="FunFam" id="2.60.40.10:FF:000139">
    <property type="entry name" value="Protein kinase AMP-activated non-catalytic subunit beta 1"/>
    <property type="match status" value="1"/>
</dbReference>
<evidence type="ECO:0000256" key="1">
    <source>
        <dbReference type="ARBA" id="ARBA00004123"/>
    </source>
</evidence>
<keyword evidence="12" id="KW-0508">mRNA splicing</keyword>
<dbReference type="GO" id="GO:0008380">
    <property type="term" value="P:RNA splicing"/>
    <property type="evidence" value="ECO:0007669"/>
    <property type="project" value="UniProtKB-KW"/>
</dbReference>
<evidence type="ECO:0000256" key="13">
    <source>
        <dbReference type="ARBA" id="ARBA00023242"/>
    </source>
</evidence>
<dbReference type="InterPro" id="IPR013783">
    <property type="entry name" value="Ig-like_fold"/>
</dbReference>
<proteinExistence type="inferred from homology"/>
<evidence type="ECO:0000256" key="8">
    <source>
        <dbReference type="ARBA" id="ARBA00022728"/>
    </source>
</evidence>
<dbReference type="Pfam" id="PF01798">
    <property type="entry name" value="Nop"/>
    <property type="match status" value="1"/>
</dbReference>
<keyword evidence="7" id="KW-0507">mRNA processing</keyword>
<feature type="compositionally biased region" description="Basic and acidic residues" evidence="18">
    <location>
        <begin position="507"/>
        <end position="517"/>
    </location>
</feature>
<sequence length="770" mass="85944">MSLADELLADLEENDDSNRMVEEPEPDFIPPNISKSIEEEVKVASVRELAKLRDSEELKKIMFEIEKYSKVSRKSADIIGPVESDPEYQLIVEANNMAVDIDNEIATIHRFTRDKYSKRFPELESLVVGPLEYVMTVRELGNDLDKAKNNETLQQYLTQATIMVVSVTASTTQGQLLSEEEREAICEACDMAVELNNCKSKILEYVESRMAFIAPNLSVIVGASTAAKIMGVAGGLTKLSKMPACNVLVLGSQRTTLSGFSQMTSLPHTGFIYYSEIVQETPPDLRRKAARLVAAKGTLAARVDAFHESTDGHIGQLFRDEIEKKLDKLQEPPPVKFVKPLPKPIDPSRKKRGGKRVRKMKERYAITEFRKHANRMNFADIENDAYQEDLGYSRGTIGKAGTGRIRLPQIDEKTKVRISKTLQKNLQKQQQWGGSTTVKKQVSGTASSVAFTPLQGLEIVNPQAAEKKINEANAKYFSNTAGFLKRRCCIIMGNAGSNQPVNHGHTTGRDRHSKEHAPPSPGKEGQAFVFDKKPNQKLVFQSSHEEGEPYYTKTNQQDGDNFGGPRPRSNTVSEGTKVTDSKVLPTVFKWEGGGKQVYISGTFTGWKTLPMVKSHGDFVTIIDLPEGEHQYKFYVDGEWRHDPGLKIVDNGTGSKNNLVSVRKSDFEVFQALAKDSEGVSTSVQTEYGQEILPHKPWDKVVGPPILPPHLLQVILNKDTPLSCEPTLLPEPNHVMLNHLYALSIKDSVMVLSATHRYRKKYVTTLLYKPI</sequence>
<dbReference type="Pfam" id="PF09785">
    <property type="entry name" value="Prp31_C"/>
    <property type="match status" value="1"/>
</dbReference>
<feature type="region of interest" description="Disordered" evidence="18">
    <location>
        <begin position="542"/>
        <end position="577"/>
    </location>
</feature>
<comment type="similarity">
    <text evidence="2">Belongs to the PRP31 family.</text>
</comment>
<dbReference type="SUPFAM" id="SSF81296">
    <property type="entry name" value="E set domains"/>
    <property type="match status" value="1"/>
</dbReference>
<dbReference type="PROSITE" id="PS51358">
    <property type="entry name" value="NOP"/>
    <property type="match status" value="1"/>
</dbReference>
<evidence type="ECO:0000256" key="4">
    <source>
        <dbReference type="ARBA" id="ARBA00013538"/>
    </source>
</evidence>
<dbReference type="EMBL" id="JAUDFV010000173">
    <property type="protein sequence ID" value="KAL2711625.1"/>
    <property type="molecule type" value="Genomic_DNA"/>
</dbReference>
<evidence type="ECO:0000313" key="21">
    <source>
        <dbReference type="Proteomes" id="UP001607302"/>
    </source>
</evidence>
<name>A0ABD1ZVQ6_VESSQ</name>
<accession>A0ABD1ZVQ6</accession>
<keyword evidence="6" id="KW-0597">Phosphoprotein</keyword>
<dbReference type="CDD" id="cd02859">
    <property type="entry name" value="E_set_AMPKbeta_like_N"/>
    <property type="match status" value="1"/>
</dbReference>
<evidence type="ECO:0000259" key="19">
    <source>
        <dbReference type="PROSITE" id="PS51358"/>
    </source>
</evidence>
<comment type="similarity">
    <text evidence="3">Belongs to the 5'-AMP-activated protein kinase beta subunit family.</text>
</comment>
<keyword evidence="9" id="KW-0276">Fatty acid metabolism</keyword>
<feature type="domain" description="Nop" evidence="19">
    <location>
        <begin position="213"/>
        <end position="331"/>
    </location>
</feature>
<dbReference type="InterPro" id="IPR032640">
    <property type="entry name" value="AMPK1_CBM"/>
</dbReference>
<comment type="caution">
    <text evidence="20">The sequence shown here is derived from an EMBL/GenBank/DDBJ whole genome shotgun (WGS) entry which is preliminary data.</text>
</comment>
<evidence type="ECO:0000256" key="2">
    <source>
        <dbReference type="ARBA" id="ARBA00005572"/>
    </source>
</evidence>
<dbReference type="InterPro" id="IPR037256">
    <property type="entry name" value="ASC_dom_sf"/>
</dbReference>
<evidence type="ECO:0000256" key="17">
    <source>
        <dbReference type="ARBA" id="ARBA00045397"/>
    </source>
</evidence>
<evidence type="ECO:0000256" key="18">
    <source>
        <dbReference type="SAM" id="MobiDB-lite"/>
    </source>
</evidence>
<evidence type="ECO:0000256" key="5">
    <source>
        <dbReference type="ARBA" id="ARBA00022516"/>
    </source>
</evidence>
<evidence type="ECO:0000256" key="12">
    <source>
        <dbReference type="ARBA" id="ARBA00023187"/>
    </source>
</evidence>
<dbReference type="GO" id="GO:0006397">
    <property type="term" value="P:mRNA processing"/>
    <property type="evidence" value="ECO:0007669"/>
    <property type="project" value="UniProtKB-KW"/>
</dbReference>
<feature type="region of interest" description="Disordered" evidence="18">
    <location>
        <begin position="494"/>
        <end position="527"/>
    </location>
</feature>
<dbReference type="SMART" id="SM00931">
    <property type="entry name" value="NOSIC"/>
    <property type="match status" value="1"/>
</dbReference>
<evidence type="ECO:0000256" key="16">
    <source>
        <dbReference type="ARBA" id="ARBA00030766"/>
    </source>
</evidence>
<dbReference type="Gene3D" id="2.60.40.10">
    <property type="entry name" value="Immunoglobulins"/>
    <property type="match status" value="1"/>
</dbReference>
<gene>
    <name evidence="20" type="ORF">V1478_018646</name>
</gene>
<dbReference type="InterPro" id="IPR027105">
    <property type="entry name" value="Prp31"/>
</dbReference>
<keyword evidence="21" id="KW-1185">Reference proteome</keyword>
<dbReference type="SMART" id="SM01010">
    <property type="entry name" value="AMPKBI"/>
    <property type="match status" value="1"/>
</dbReference>
<dbReference type="GO" id="GO:0006631">
    <property type="term" value="P:fatty acid metabolic process"/>
    <property type="evidence" value="ECO:0007669"/>
    <property type="project" value="UniProtKB-KW"/>
</dbReference>
<dbReference type="GO" id="GO:0005681">
    <property type="term" value="C:spliceosomal complex"/>
    <property type="evidence" value="ECO:0007669"/>
    <property type="project" value="UniProtKB-KW"/>
</dbReference>
<dbReference type="InterPro" id="IPR002687">
    <property type="entry name" value="Nop_dom"/>
</dbReference>
<dbReference type="PANTHER" id="PTHR13904:SF0">
    <property type="entry name" value="U4_U6 SMALL NUCLEAR RIBONUCLEOPROTEIN PRP31"/>
    <property type="match status" value="1"/>
</dbReference>
<dbReference type="PANTHER" id="PTHR13904">
    <property type="entry name" value="PRE-MRNA SPLICING FACTOR PRP31"/>
    <property type="match status" value="1"/>
</dbReference>
<dbReference type="Gene3D" id="1.10.246.90">
    <property type="entry name" value="Nop domain"/>
    <property type="match status" value="1"/>
</dbReference>
<keyword evidence="8" id="KW-0747">Spliceosome</keyword>
<dbReference type="InterPro" id="IPR012976">
    <property type="entry name" value="NOSIC"/>
</dbReference>
<organism evidence="20 21">
    <name type="scientific">Vespula squamosa</name>
    <name type="common">Southern yellow jacket</name>
    <name type="synonym">Wasp</name>
    <dbReference type="NCBI Taxonomy" id="30214"/>
    <lineage>
        <taxon>Eukaryota</taxon>
        <taxon>Metazoa</taxon>
        <taxon>Ecdysozoa</taxon>
        <taxon>Arthropoda</taxon>
        <taxon>Hexapoda</taxon>
        <taxon>Insecta</taxon>
        <taxon>Pterygota</taxon>
        <taxon>Neoptera</taxon>
        <taxon>Endopterygota</taxon>
        <taxon>Hymenoptera</taxon>
        <taxon>Apocrita</taxon>
        <taxon>Aculeata</taxon>
        <taxon>Vespoidea</taxon>
        <taxon>Vespidae</taxon>
        <taxon>Vespinae</taxon>
        <taxon>Vespula</taxon>
    </lineage>
</organism>
<dbReference type="Pfam" id="PF04739">
    <property type="entry name" value="AMPKBI"/>
    <property type="match status" value="1"/>
</dbReference>
<protein>
    <recommendedName>
        <fullName evidence="4">U4/U6 small nuclear ribonucleoprotein Prp31</fullName>
    </recommendedName>
    <alternativeName>
        <fullName evidence="16">Pre-mRNA-processing factor 31</fullName>
    </alternativeName>
</protein>
<dbReference type="GO" id="GO:0003723">
    <property type="term" value="F:RNA binding"/>
    <property type="evidence" value="ECO:0007669"/>
    <property type="project" value="UniProtKB-KW"/>
</dbReference>
<dbReference type="SUPFAM" id="SSF160219">
    <property type="entry name" value="AMPKBI-like"/>
    <property type="match status" value="1"/>
</dbReference>